<sequence>MTFDLFTPQVETARQHQVFRMLLDEQYAPERAVLNAWARGFEDRDGKFVQEFQMTFESGLWELYLNAALRGWGLSPDMSFASPDFVVGEPMPLCVEAAIAAPAKGGKAPIGYSIADIPDDFTEFNREAALRICNSFNAKVRRYRNYYSTLPHVADKPFVIGIGAFDRPLAHFAASRPIFAALYGLYHDESATPRGARRVVSYNVSSAAKSETVDIPLGLFCDDQYAEVSAVVYSSLATWGKVRALADNPLAKTVYTTYHPNGDDIKPRIKATLKAAYEEHLLDGAYVLHNPFARRPIAKGMLSHARVAEVHVATDGELLIDAPEDFLLVRTLMSVRERA</sequence>
<name>A0A2U8FSW5_9BURK</name>
<protein>
    <submittedName>
        <fullName evidence="1">Glycosaminoglycan attachment site</fullName>
    </submittedName>
</protein>
<dbReference type="OrthoDB" id="981968at2"/>
<keyword evidence="2" id="KW-1185">Reference proteome</keyword>
<dbReference type="Proteomes" id="UP000244892">
    <property type="component" value="Chromosome"/>
</dbReference>
<accession>A0A2U8FSW5</accession>
<dbReference type="RefSeq" id="WP_109036498.1">
    <property type="nucleotide sequence ID" value="NZ_CP029210.1"/>
</dbReference>
<gene>
    <name evidence="1" type="ORF">DEH84_08680</name>
</gene>
<dbReference type="KEGG" id="aon:DEH84_08680"/>
<proteinExistence type="predicted"/>
<organism evidence="1 2">
    <name type="scientific">Aquabacterium olei</name>
    <dbReference type="NCBI Taxonomy" id="1296669"/>
    <lineage>
        <taxon>Bacteria</taxon>
        <taxon>Pseudomonadati</taxon>
        <taxon>Pseudomonadota</taxon>
        <taxon>Betaproteobacteria</taxon>
        <taxon>Burkholderiales</taxon>
        <taxon>Aquabacterium</taxon>
    </lineage>
</organism>
<dbReference type="AlphaFoldDB" id="A0A2U8FSW5"/>
<reference evidence="1 2" key="1">
    <citation type="submission" date="2018-05" db="EMBL/GenBank/DDBJ databases">
        <title>complete genome sequence of Aquabacterium olei NBRC 110486.</title>
        <authorList>
            <person name="Tang B."/>
            <person name="Chang J."/>
            <person name="Zhang L."/>
            <person name="Yang H."/>
        </authorList>
    </citation>
    <scope>NUCLEOTIDE SEQUENCE [LARGE SCALE GENOMIC DNA]</scope>
    <source>
        <strain evidence="1 2">NBRC 110486</strain>
    </source>
</reference>
<evidence type="ECO:0000313" key="1">
    <source>
        <dbReference type="EMBL" id="AWI53494.1"/>
    </source>
</evidence>
<evidence type="ECO:0000313" key="2">
    <source>
        <dbReference type="Proteomes" id="UP000244892"/>
    </source>
</evidence>
<dbReference type="EMBL" id="CP029210">
    <property type="protein sequence ID" value="AWI53494.1"/>
    <property type="molecule type" value="Genomic_DNA"/>
</dbReference>